<evidence type="ECO:0000256" key="5">
    <source>
        <dbReference type="ARBA" id="ARBA00022679"/>
    </source>
</evidence>
<dbReference type="Proteomes" id="UP000018418">
    <property type="component" value="Unassembled WGS sequence"/>
</dbReference>
<dbReference type="FunFam" id="3.90.1150.10:FF:000001">
    <property type="entry name" value="Aspartate aminotransferase"/>
    <property type="match status" value="1"/>
</dbReference>
<dbReference type="PRINTS" id="PR00799">
    <property type="entry name" value="TRANSAMINASE"/>
</dbReference>
<dbReference type="PANTHER" id="PTHR11879:SF37">
    <property type="entry name" value="AROMATIC-AMINO-ACID AMINOTRANSFERASE"/>
    <property type="match status" value="1"/>
</dbReference>
<dbReference type="FunFam" id="3.40.640.10:FF:000015">
    <property type="entry name" value="Aspartate aminotransferase"/>
    <property type="match status" value="1"/>
</dbReference>
<dbReference type="CDD" id="cd00609">
    <property type="entry name" value="AAT_like"/>
    <property type="match status" value="1"/>
</dbReference>
<accession>V2UNC1</accession>
<dbReference type="PROSITE" id="PS00105">
    <property type="entry name" value="AA_TRANSFER_CLASS_1"/>
    <property type="match status" value="1"/>
</dbReference>
<evidence type="ECO:0000256" key="2">
    <source>
        <dbReference type="ARBA" id="ARBA00007441"/>
    </source>
</evidence>
<evidence type="ECO:0000313" key="9">
    <source>
        <dbReference type="EMBL" id="ESK51477.1"/>
    </source>
</evidence>
<dbReference type="InterPro" id="IPR015421">
    <property type="entry name" value="PyrdxlP-dep_Trfase_major"/>
</dbReference>
<dbReference type="PATRIC" id="fig|1341683.3.peg.1978"/>
<dbReference type="InterPro" id="IPR004838">
    <property type="entry name" value="NHTrfase_class1_PyrdxlP-BS"/>
</dbReference>
<dbReference type="Gene3D" id="3.90.1150.10">
    <property type="entry name" value="Aspartate Aminotransferase, domain 1"/>
    <property type="match status" value="1"/>
</dbReference>
<evidence type="ECO:0000259" key="8">
    <source>
        <dbReference type="Pfam" id="PF00155"/>
    </source>
</evidence>
<evidence type="ECO:0000313" key="10">
    <source>
        <dbReference type="Proteomes" id="UP000018418"/>
    </source>
</evidence>
<dbReference type="NCBIfam" id="NF006719">
    <property type="entry name" value="PRK09257.1"/>
    <property type="match status" value="1"/>
</dbReference>
<evidence type="ECO:0000256" key="6">
    <source>
        <dbReference type="ARBA" id="ARBA00022898"/>
    </source>
</evidence>
<dbReference type="Gene3D" id="3.40.640.10">
    <property type="entry name" value="Type I PLP-dependent aspartate aminotransferase-like (Major domain)"/>
    <property type="match status" value="1"/>
</dbReference>
<evidence type="ECO:0000256" key="4">
    <source>
        <dbReference type="ARBA" id="ARBA00022576"/>
    </source>
</evidence>
<keyword evidence="6" id="KW-0663">Pyridoxal phosphate</keyword>
<comment type="caution">
    <text evidence="9">The sequence shown here is derived from an EMBL/GenBank/DDBJ whole genome shotgun (WGS) entry which is preliminary data.</text>
</comment>
<dbReference type="InterPro" id="IPR015424">
    <property type="entry name" value="PyrdxlP-dep_Trfase"/>
</dbReference>
<name>V2UNC1_9GAMM</name>
<comment type="similarity">
    <text evidence="2 7">Belongs to the class-I pyridoxal-phosphate-dependent aminotransferase family.</text>
</comment>
<evidence type="ECO:0000256" key="3">
    <source>
        <dbReference type="ARBA" id="ARBA00011738"/>
    </source>
</evidence>
<dbReference type="AlphaFoldDB" id="V2UNC1"/>
<dbReference type="InterPro" id="IPR015422">
    <property type="entry name" value="PyrdxlP-dep_Trfase_small"/>
</dbReference>
<comment type="cofactor">
    <cofactor evidence="1 7">
        <name>pyridoxal 5'-phosphate</name>
        <dbReference type="ChEBI" id="CHEBI:597326"/>
    </cofactor>
</comment>
<keyword evidence="10" id="KW-1185">Reference proteome</keyword>
<dbReference type="PANTHER" id="PTHR11879">
    <property type="entry name" value="ASPARTATE AMINOTRANSFERASE"/>
    <property type="match status" value="1"/>
</dbReference>
<evidence type="ECO:0000256" key="7">
    <source>
        <dbReference type="RuleBase" id="RU000481"/>
    </source>
</evidence>
<dbReference type="Pfam" id="PF00155">
    <property type="entry name" value="Aminotran_1_2"/>
    <property type="match status" value="1"/>
</dbReference>
<reference evidence="9 10" key="1">
    <citation type="submission" date="2013-10" db="EMBL/GenBank/DDBJ databases">
        <title>The Genome Sequence of Acinetobacter brisouii CIP 110357.</title>
        <authorList>
            <consortium name="The Broad Institute Genomics Platform"/>
            <consortium name="The Broad Institute Genome Sequencing Center for Infectious Disease"/>
            <person name="Cerqueira G."/>
            <person name="Feldgarden M."/>
            <person name="Courvalin P."/>
            <person name="Grillot-Courvalin C."/>
            <person name="Clermont D."/>
            <person name="Rocha E."/>
            <person name="Yoon E.-J."/>
            <person name="Nemec A."/>
            <person name="Young S.K."/>
            <person name="Zeng Q."/>
            <person name="Gargeya S."/>
            <person name="Fitzgerald M."/>
            <person name="Abouelleil A."/>
            <person name="Alvarado L."/>
            <person name="Berlin A.M."/>
            <person name="Chapman S.B."/>
            <person name="Gainer-Dewar J."/>
            <person name="Goldberg J."/>
            <person name="Gnerre S."/>
            <person name="Griggs A."/>
            <person name="Gujja S."/>
            <person name="Hansen M."/>
            <person name="Howarth C."/>
            <person name="Imamovic A."/>
            <person name="Ireland A."/>
            <person name="Larimer J."/>
            <person name="McCowan C."/>
            <person name="Murphy C."/>
            <person name="Pearson M."/>
            <person name="Poon T.W."/>
            <person name="Priest M."/>
            <person name="Roberts A."/>
            <person name="Saif S."/>
            <person name="Shea T."/>
            <person name="Sykes S."/>
            <person name="Wortman J."/>
            <person name="Nusbaum C."/>
            <person name="Birren B."/>
        </authorList>
    </citation>
    <scope>NUCLEOTIDE SEQUENCE [LARGE SCALE GENOMIC DNA]</scope>
    <source>
        <strain evidence="9 10">CIP 110357</strain>
    </source>
</reference>
<proteinExistence type="inferred from homology"/>
<dbReference type="GO" id="GO:0042802">
    <property type="term" value="F:identical protein binding"/>
    <property type="evidence" value="ECO:0007669"/>
    <property type="project" value="TreeGrafter"/>
</dbReference>
<dbReference type="InterPro" id="IPR004839">
    <property type="entry name" value="Aminotransferase_I/II_large"/>
</dbReference>
<dbReference type="GO" id="GO:0033585">
    <property type="term" value="P:L-phenylalanine biosynthetic process from chorismate via phenylpyruvate"/>
    <property type="evidence" value="ECO:0007669"/>
    <property type="project" value="TreeGrafter"/>
</dbReference>
<evidence type="ECO:0000256" key="1">
    <source>
        <dbReference type="ARBA" id="ARBA00001933"/>
    </source>
</evidence>
<dbReference type="OrthoDB" id="9766445at2"/>
<dbReference type="EC" id="2.6.1.-" evidence="7"/>
<dbReference type="SUPFAM" id="SSF53383">
    <property type="entry name" value="PLP-dependent transferases"/>
    <property type="match status" value="1"/>
</dbReference>
<protein>
    <recommendedName>
        <fullName evidence="7">Aminotransferase</fullName>
        <ecNumber evidence="7">2.6.1.-</ecNumber>
    </recommendedName>
</protein>
<keyword evidence="4 7" id="KW-0032">Aminotransferase</keyword>
<keyword evidence="5 7" id="KW-0808">Transferase</keyword>
<dbReference type="EMBL" id="AYEU01000006">
    <property type="protein sequence ID" value="ESK51477.1"/>
    <property type="molecule type" value="Genomic_DNA"/>
</dbReference>
<dbReference type="GO" id="GO:0030170">
    <property type="term" value="F:pyridoxal phosphate binding"/>
    <property type="evidence" value="ECO:0007669"/>
    <property type="project" value="InterPro"/>
</dbReference>
<dbReference type="STRING" id="396323.VH98_08600"/>
<comment type="subunit">
    <text evidence="3">Homodimer.</text>
</comment>
<feature type="domain" description="Aminotransferase class I/classII large" evidence="8">
    <location>
        <begin position="27"/>
        <end position="393"/>
    </location>
</feature>
<dbReference type="GO" id="GO:0004838">
    <property type="term" value="F:L-tyrosine-2-oxoglutarate transaminase activity"/>
    <property type="evidence" value="ECO:0007669"/>
    <property type="project" value="TreeGrafter"/>
</dbReference>
<organism evidence="9 10">
    <name type="scientific">Acinetobacter brisouii CIP 110357</name>
    <dbReference type="NCBI Taxonomy" id="1341683"/>
    <lineage>
        <taxon>Bacteria</taxon>
        <taxon>Pseudomonadati</taxon>
        <taxon>Pseudomonadota</taxon>
        <taxon>Gammaproteobacteria</taxon>
        <taxon>Moraxellales</taxon>
        <taxon>Moraxellaceae</taxon>
        <taxon>Acinetobacter</taxon>
    </lineage>
</organism>
<dbReference type="GO" id="GO:0005829">
    <property type="term" value="C:cytosol"/>
    <property type="evidence" value="ECO:0007669"/>
    <property type="project" value="TreeGrafter"/>
</dbReference>
<sequence>MFQHVEPYAGDPILTLMEKFQKDERNNKVNLSIGLYYTEEGIVPQLNAVKQAALRTNQDVDKAKLYLPMSGLKSYCDITQELLLGADSQARAEQRAVTIQTLGGSGALKVGADFLHKYFPNSKVWVSRPTWENHIAIFQGSGFEVAEYPYFDANTNGVAFDDMLACLKQIPEQDVVLLHPCCHNPTGADLTSEQWDQVIAVLLERNLIPFLDIAYQGFAEDLDKDAYAIRALDRAGAKFLLSNSFSKIFSLYGERIGGLTAICESTESAEHVLGQFKATVRKIYSSPPTTGAVLVDTVLRDDALRLDWQEELQEMCDRITKMRTILRDELTQRVPGRDFSYLVKQRGMFSYTGLTGEQADILRDEFAIYLLRSGRICVAGLNQKNVYYVAESIAKVLTR</sequence>
<dbReference type="RefSeq" id="WP_004899725.1">
    <property type="nucleotide sequence ID" value="NZ_BBTI01000002.1"/>
</dbReference>
<dbReference type="InterPro" id="IPR000796">
    <property type="entry name" value="Asp_trans"/>
</dbReference>
<dbReference type="HOGENOM" id="CLU_032440_1_2_6"/>
<gene>
    <name evidence="9" type="ORF">P255_01992</name>
</gene>